<dbReference type="AlphaFoldDB" id="A0A9X1CYI3"/>
<evidence type="ECO:0000313" key="2">
    <source>
        <dbReference type="EMBL" id="MBS9339994.1"/>
    </source>
</evidence>
<evidence type="ECO:0000313" key="3">
    <source>
        <dbReference type="Proteomes" id="UP000708805"/>
    </source>
</evidence>
<dbReference type="EMBL" id="JAGJWT010000002">
    <property type="protein sequence ID" value="MBS9339994.1"/>
    <property type="molecule type" value="Genomic_DNA"/>
</dbReference>
<comment type="caution">
    <text evidence="2">The sequence shown here is derived from an EMBL/GenBank/DDBJ whole genome shotgun (WGS) entry which is preliminary data.</text>
</comment>
<evidence type="ECO:0000259" key="1">
    <source>
        <dbReference type="Pfam" id="PF07484"/>
    </source>
</evidence>
<name>A0A9X1CYI3_NEIEL</name>
<gene>
    <name evidence="2" type="ORF">J8641_04005</name>
</gene>
<accession>A0A9X1CYI3</accession>
<dbReference type="SUPFAM" id="SSF88874">
    <property type="entry name" value="Receptor-binding domain of short tail fibre protein gp12"/>
    <property type="match status" value="1"/>
</dbReference>
<sequence>MPSGRGNWIFEANPAAAEAVADSIRINFKFEEPGKKAKVLRFHQIGAAGETVAYQSWVAAKAAEAAAGKADTKKLTDEDLNSITTPGLYGQALNVHATTERNYPVQKAGSLLSLPSAYNSDTDMASHQIYIPFDTDEIWRRGKRNGGRWTEWAKITVSPAELTAAVESSVPSGAVMHFAMQSAPTGWLKADGSAVSRTQYPALFAAIGTTFGVGDGRTTFNLPDLRGEFVRGWDGGRNIDPGRAFGSAQGDAIRNITGSIDTGSNNGHQLFDEATATGALAISRRQWKAWTSDTQDGRNNPAAFDFDASRVVPTAPENRPRNIALLACIKI</sequence>
<protein>
    <submittedName>
        <fullName evidence="2">Tail fiber protein</fullName>
    </submittedName>
</protein>
<feature type="domain" description="Phage tail collar" evidence="1">
    <location>
        <begin position="173"/>
        <end position="230"/>
    </location>
</feature>
<reference evidence="2" key="1">
    <citation type="submission" date="2021-04" db="EMBL/GenBank/DDBJ databases">
        <title>Genomic characterization of endocarditis-associated Neisseria elongata subsp. nitroreducens.</title>
        <authorList>
            <person name="Schorner M."/>
            <person name="Passarelli-Araujo H."/>
            <person name="Scheffer M."/>
            <person name="Barazzetti F."/>
            <person name="Martins J."/>
            <person name="Machado H."/>
            <person name="Palmeiro J."/>
            <person name="Bazzo M."/>
        </authorList>
    </citation>
    <scope>NUCLEOTIDE SEQUENCE</scope>
    <source>
        <strain evidence="2">Nel_M001</strain>
    </source>
</reference>
<dbReference type="Pfam" id="PF07484">
    <property type="entry name" value="Collar"/>
    <property type="match status" value="1"/>
</dbReference>
<dbReference type="CDD" id="cd19958">
    <property type="entry name" value="pyocin_knob"/>
    <property type="match status" value="1"/>
</dbReference>
<dbReference type="InterPro" id="IPR037053">
    <property type="entry name" value="Phage_tail_collar_dom_sf"/>
</dbReference>
<proteinExistence type="predicted"/>
<dbReference type="Gene3D" id="3.90.1340.10">
    <property type="entry name" value="Phage tail collar domain"/>
    <property type="match status" value="1"/>
</dbReference>
<dbReference type="Proteomes" id="UP000708805">
    <property type="component" value="Unassembled WGS sequence"/>
</dbReference>
<dbReference type="InterPro" id="IPR011083">
    <property type="entry name" value="Phage_tail_collar_dom"/>
</dbReference>
<organism evidence="2 3">
    <name type="scientific">Neisseria elongata subsp. nitroreducens</name>
    <dbReference type="NCBI Taxonomy" id="90367"/>
    <lineage>
        <taxon>Bacteria</taxon>
        <taxon>Pseudomonadati</taxon>
        <taxon>Pseudomonadota</taxon>
        <taxon>Betaproteobacteria</taxon>
        <taxon>Neisseriales</taxon>
        <taxon>Neisseriaceae</taxon>
        <taxon>Neisseria</taxon>
    </lineage>
</organism>